<evidence type="ECO:0000313" key="1">
    <source>
        <dbReference type="EMBL" id="KAJ9083543.1"/>
    </source>
</evidence>
<reference evidence="1" key="1">
    <citation type="submission" date="2022-04" db="EMBL/GenBank/DDBJ databases">
        <title>Genome of the entomopathogenic fungus Entomophthora muscae.</title>
        <authorList>
            <person name="Elya C."/>
            <person name="Lovett B.R."/>
            <person name="Lee E."/>
            <person name="Macias A.M."/>
            <person name="Hajek A.E."/>
            <person name="De Bivort B.L."/>
            <person name="Kasson M.T."/>
            <person name="De Fine Licht H.H."/>
            <person name="Stajich J.E."/>
        </authorList>
    </citation>
    <scope>NUCLEOTIDE SEQUENCE</scope>
    <source>
        <strain evidence="1">Berkeley</strain>
    </source>
</reference>
<evidence type="ECO:0000313" key="2">
    <source>
        <dbReference type="Proteomes" id="UP001165960"/>
    </source>
</evidence>
<accession>A0ACC2U919</accession>
<proteinExistence type="predicted"/>
<dbReference type="Proteomes" id="UP001165960">
    <property type="component" value="Unassembled WGS sequence"/>
</dbReference>
<feature type="non-terminal residue" evidence="1">
    <location>
        <position position="85"/>
    </location>
</feature>
<sequence>MGCLWLKGPQRKELYFKKWGRSCQGDGIYTKQCICPALSQRAGSLRIFSLHLPFKTPACVVATPPILRCRSAYNTGFCFPFSLFL</sequence>
<gene>
    <name evidence="1" type="ORF">DSO57_1033731</name>
</gene>
<dbReference type="EMBL" id="QTSX02000980">
    <property type="protein sequence ID" value="KAJ9083543.1"/>
    <property type="molecule type" value="Genomic_DNA"/>
</dbReference>
<name>A0ACC2U919_9FUNG</name>
<organism evidence="1 2">
    <name type="scientific">Entomophthora muscae</name>
    <dbReference type="NCBI Taxonomy" id="34485"/>
    <lineage>
        <taxon>Eukaryota</taxon>
        <taxon>Fungi</taxon>
        <taxon>Fungi incertae sedis</taxon>
        <taxon>Zoopagomycota</taxon>
        <taxon>Entomophthoromycotina</taxon>
        <taxon>Entomophthoromycetes</taxon>
        <taxon>Entomophthorales</taxon>
        <taxon>Entomophthoraceae</taxon>
        <taxon>Entomophthora</taxon>
    </lineage>
</organism>
<comment type="caution">
    <text evidence="1">The sequence shown here is derived from an EMBL/GenBank/DDBJ whole genome shotgun (WGS) entry which is preliminary data.</text>
</comment>
<protein>
    <submittedName>
        <fullName evidence="1">Uncharacterized protein</fullName>
    </submittedName>
</protein>
<keyword evidence="2" id="KW-1185">Reference proteome</keyword>